<accession>A0A1D1UPU1</accession>
<protein>
    <recommendedName>
        <fullName evidence="1">Myb/SANT-like DNA-binding domain-containing protein</fullName>
    </recommendedName>
</protein>
<organism evidence="2 3">
    <name type="scientific">Ramazzottius varieornatus</name>
    <name type="common">Water bear</name>
    <name type="synonym">Tardigrade</name>
    <dbReference type="NCBI Taxonomy" id="947166"/>
    <lineage>
        <taxon>Eukaryota</taxon>
        <taxon>Metazoa</taxon>
        <taxon>Ecdysozoa</taxon>
        <taxon>Tardigrada</taxon>
        <taxon>Eutardigrada</taxon>
        <taxon>Parachela</taxon>
        <taxon>Hypsibioidea</taxon>
        <taxon>Ramazzottiidae</taxon>
        <taxon>Ramazzottius</taxon>
    </lineage>
</organism>
<proteinExistence type="predicted"/>
<dbReference type="Proteomes" id="UP000186922">
    <property type="component" value="Unassembled WGS sequence"/>
</dbReference>
<dbReference type="AlphaFoldDB" id="A0A1D1UPU1"/>
<dbReference type="InterPro" id="IPR044822">
    <property type="entry name" value="Myb_DNA-bind_4"/>
</dbReference>
<dbReference type="EMBL" id="BDGG01000001">
    <property type="protein sequence ID" value="GAU89287.1"/>
    <property type="molecule type" value="Genomic_DNA"/>
</dbReference>
<keyword evidence="3" id="KW-1185">Reference proteome</keyword>
<evidence type="ECO:0000313" key="2">
    <source>
        <dbReference type="EMBL" id="GAU89287.1"/>
    </source>
</evidence>
<feature type="domain" description="Myb/SANT-like DNA-binding" evidence="1">
    <location>
        <begin position="13"/>
        <end position="72"/>
    </location>
</feature>
<name>A0A1D1UPU1_RAMVA</name>
<sequence length="203" mass="22921">MKEDFLVCGSQITYWKKMKAAMVEALPDFDKTAAQVREKWLNFDKTYRAKKKAAAQTGAGKITWPFFNQIDAEMGGRDDVTLEGMTNIGGEVKTIRRLYGVSEMNDPRQVWPTDRLDIADRDGSAKVRGKKKVKTGKDEVLVRVDRLLPSNDEAMRTLTKLADNQEKLVEPNKQSVVARQETADSQKKIADLFAIFASLFQNS</sequence>
<gene>
    <name evidence="2" type="primary">RvY_01853-1</name>
    <name evidence="2" type="synonym">RvY_01853.1</name>
    <name evidence="2" type="ORF">RvY_01853</name>
</gene>
<dbReference type="Pfam" id="PF13837">
    <property type="entry name" value="Myb_DNA-bind_4"/>
    <property type="match status" value="1"/>
</dbReference>
<evidence type="ECO:0000259" key="1">
    <source>
        <dbReference type="Pfam" id="PF13837"/>
    </source>
</evidence>
<reference evidence="2 3" key="1">
    <citation type="journal article" date="2016" name="Nat. Commun.">
        <title>Extremotolerant tardigrade genome and improved radiotolerance of human cultured cells by tardigrade-unique protein.</title>
        <authorList>
            <person name="Hashimoto T."/>
            <person name="Horikawa D.D."/>
            <person name="Saito Y."/>
            <person name="Kuwahara H."/>
            <person name="Kozuka-Hata H."/>
            <person name="Shin-I T."/>
            <person name="Minakuchi Y."/>
            <person name="Ohishi K."/>
            <person name="Motoyama A."/>
            <person name="Aizu T."/>
            <person name="Enomoto A."/>
            <person name="Kondo K."/>
            <person name="Tanaka S."/>
            <person name="Hara Y."/>
            <person name="Koshikawa S."/>
            <person name="Sagara H."/>
            <person name="Miura T."/>
            <person name="Yokobori S."/>
            <person name="Miyagawa K."/>
            <person name="Suzuki Y."/>
            <person name="Kubo T."/>
            <person name="Oyama M."/>
            <person name="Kohara Y."/>
            <person name="Fujiyama A."/>
            <person name="Arakawa K."/>
            <person name="Katayama T."/>
            <person name="Toyoda A."/>
            <person name="Kunieda T."/>
        </authorList>
    </citation>
    <scope>NUCLEOTIDE SEQUENCE [LARGE SCALE GENOMIC DNA]</scope>
    <source>
        <strain evidence="2 3">YOKOZUNA-1</strain>
    </source>
</reference>
<evidence type="ECO:0000313" key="3">
    <source>
        <dbReference type="Proteomes" id="UP000186922"/>
    </source>
</evidence>
<comment type="caution">
    <text evidence="2">The sequence shown here is derived from an EMBL/GenBank/DDBJ whole genome shotgun (WGS) entry which is preliminary data.</text>
</comment>